<keyword evidence="3" id="KW-0378">Hydrolase</keyword>
<dbReference type="PANTHER" id="PTHR12112">
    <property type="entry name" value="BNIP - RELATED"/>
    <property type="match status" value="1"/>
</dbReference>
<accession>A0A1L9RDN4</accession>
<dbReference type="GO" id="GO:0005737">
    <property type="term" value="C:cytoplasm"/>
    <property type="evidence" value="ECO:0007669"/>
    <property type="project" value="InterPro"/>
</dbReference>
<comment type="cofactor">
    <cofactor evidence="1">
        <name>Mn(2+)</name>
        <dbReference type="ChEBI" id="CHEBI:29035"/>
    </cofactor>
</comment>
<dbReference type="InterPro" id="IPR004097">
    <property type="entry name" value="DHHA2"/>
</dbReference>
<reference evidence="7" key="1">
    <citation type="journal article" date="2017" name="Genome Biol.">
        <title>Comparative genomics reveals high biological diversity and specific adaptations in the industrially and medically important fungal genus Aspergillus.</title>
        <authorList>
            <person name="de Vries R.P."/>
            <person name="Riley R."/>
            <person name="Wiebenga A."/>
            <person name="Aguilar-Osorio G."/>
            <person name="Amillis S."/>
            <person name="Uchima C.A."/>
            <person name="Anderluh G."/>
            <person name="Asadollahi M."/>
            <person name="Askin M."/>
            <person name="Barry K."/>
            <person name="Battaglia E."/>
            <person name="Bayram O."/>
            <person name="Benocci T."/>
            <person name="Braus-Stromeyer S.A."/>
            <person name="Caldana C."/>
            <person name="Canovas D."/>
            <person name="Cerqueira G.C."/>
            <person name="Chen F."/>
            <person name="Chen W."/>
            <person name="Choi C."/>
            <person name="Clum A."/>
            <person name="Dos Santos R.A."/>
            <person name="Damasio A.R."/>
            <person name="Diallinas G."/>
            <person name="Emri T."/>
            <person name="Fekete E."/>
            <person name="Flipphi M."/>
            <person name="Freyberg S."/>
            <person name="Gallo A."/>
            <person name="Gournas C."/>
            <person name="Habgood R."/>
            <person name="Hainaut M."/>
            <person name="Harispe M.L."/>
            <person name="Henrissat B."/>
            <person name="Hilden K.S."/>
            <person name="Hope R."/>
            <person name="Hossain A."/>
            <person name="Karabika E."/>
            <person name="Karaffa L."/>
            <person name="Karanyi Z."/>
            <person name="Krasevec N."/>
            <person name="Kuo A."/>
            <person name="Kusch H."/>
            <person name="LaButti K."/>
            <person name="Lagendijk E.L."/>
            <person name="Lapidus A."/>
            <person name="Levasseur A."/>
            <person name="Lindquist E."/>
            <person name="Lipzen A."/>
            <person name="Logrieco A.F."/>
            <person name="MacCabe A."/>
            <person name="Maekelae M.R."/>
            <person name="Malavazi I."/>
            <person name="Melin P."/>
            <person name="Meyer V."/>
            <person name="Mielnichuk N."/>
            <person name="Miskei M."/>
            <person name="Molnar A.P."/>
            <person name="Mule G."/>
            <person name="Ngan C.Y."/>
            <person name="Orejas M."/>
            <person name="Orosz E."/>
            <person name="Ouedraogo J.P."/>
            <person name="Overkamp K.M."/>
            <person name="Park H.-S."/>
            <person name="Perrone G."/>
            <person name="Piumi F."/>
            <person name="Punt P.J."/>
            <person name="Ram A.F."/>
            <person name="Ramon A."/>
            <person name="Rauscher S."/>
            <person name="Record E."/>
            <person name="Riano-Pachon D.M."/>
            <person name="Robert V."/>
            <person name="Roehrig J."/>
            <person name="Ruller R."/>
            <person name="Salamov A."/>
            <person name="Salih N.S."/>
            <person name="Samson R.A."/>
            <person name="Sandor E."/>
            <person name="Sanguinetti M."/>
            <person name="Schuetze T."/>
            <person name="Sepcic K."/>
            <person name="Shelest E."/>
            <person name="Sherlock G."/>
            <person name="Sophianopoulou V."/>
            <person name="Squina F.M."/>
            <person name="Sun H."/>
            <person name="Susca A."/>
            <person name="Todd R.B."/>
            <person name="Tsang A."/>
            <person name="Unkles S.E."/>
            <person name="van de Wiele N."/>
            <person name="van Rossen-Uffink D."/>
            <person name="Oliveira J.V."/>
            <person name="Vesth T.C."/>
            <person name="Visser J."/>
            <person name="Yu J.-H."/>
            <person name="Zhou M."/>
            <person name="Andersen M.R."/>
            <person name="Archer D.B."/>
            <person name="Baker S.E."/>
            <person name="Benoit I."/>
            <person name="Brakhage A.A."/>
            <person name="Braus G.H."/>
            <person name="Fischer R."/>
            <person name="Frisvad J.C."/>
            <person name="Goldman G.H."/>
            <person name="Houbraken J."/>
            <person name="Oakley B."/>
            <person name="Pocsi I."/>
            <person name="Scazzocchio C."/>
            <person name="Seiboth B."/>
            <person name="vanKuyk P.A."/>
            <person name="Wortman J."/>
            <person name="Dyer P.S."/>
            <person name="Grigoriev I.V."/>
        </authorList>
    </citation>
    <scope>NUCLEOTIDE SEQUENCE [LARGE SCALE GENOMIC DNA]</scope>
    <source>
        <strain evidence="7">DTO 134E9</strain>
    </source>
</reference>
<dbReference type="Pfam" id="PF02833">
    <property type="entry name" value="DHHA2"/>
    <property type="match status" value="1"/>
</dbReference>
<dbReference type="InterPro" id="IPR001667">
    <property type="entry name" value="DDH_dom"/>
</dbReference>
<evidence type="ECO:0000256" key="4">
    <source>
        <dbReference type="ARBA" id="ARBA00023211"/>
    </source>
</evidence>
<keyword evidence="2" id="KW-0479">Metal-binding</keyword>
<keyword evidence="4" id="KW-0464">Manganese</keyword>
<evidence type="ECO:0000313" key="7">
    <source>
        <dbReference type="Proteomes" id="UP000184383"/>
    </source>
</evidence>
<evidence type="ECO:0000313" key="6">
    <source>
        <dbReference type="EMBL" id="OJJ32998.1"/>
    </source>
</evidence>
<dbReference type="GO" id="GO:0004309">
    <property type="term" value="F:exopolyphosphatase activity"/>
    <property type="evidence" value="ECO:0007669"/>
    <property type="project" value="TreeGrafter"/>
</dbReference>
<dbReference type="Proteomes" id="UP000184383">
    <property type="component" value="Unassembled WGS sequence"/>
</dbReference>
<dbReference type="Gene3D" id="3.10.310.20">
    <property type="entry name" value="DHHA2 domain"/>
    <property type="match status" value="1"/>
</dbReference>
<evidence type="ECO:0000256" key="1">
    <source>
        <dbReference type="ARBA" id="ARBA00001936"/>
    </source>
</evidence>
<dbReference type="OrthoDB" id="374045at2759"/>
<evidence type="ECO:0000256" key="3">
    <source>
        <dbReference type="ARBA" id="ARBA00022801"/>
    </source>
</evidence>
<evidence type="ECO:0000256" key="2">
    <source>
        <dbReference type="ARBA" id="ARBA00022723"/>
    </source>
</evidence>
<dbReference type="InterPro" id="IPR038763">
    <property type="entry name" value="DHH_sf"/>
</dbReference>
<dbReference type="RefSeq" id="XP_040686675.1">
    <property type="nucleotide sequence ID" value="XM_040838497.1"/>
</dbReference>
<name>A0A1L9RDN4_ASPWE</name>
<dbReference type="EMBL" id="KV878214">
    <property type="protein sequence ID" value="OJJ32998.1"/>
    <property type="molecule type" value="Genomic_DNA"/>
</dbReference>
<proteinExistence type="predicted"/>
<dbReference type="STRING" id="1073089.A0A1L9RDN4"/>
<dbReference type="Gene3D" id="3.90.1640.10">
    <property type="entry name" value="inorganic pyrophosphatase (n-terminal core)"/>
    <property type="match status" value="1"/>
</dbReference>
<organism evidence="6 7">
    <name type="scientific">Aspergillus wentii DTO 134E9</name>
    <dbReference type="NCBI Taxonomy" id="1073089"/>
    <lineage>
        <taxon>Eukaryota</taxon>
        <taxon>Fungi</taxon>
        <taxon>Dikarya</taxon>
        <taxon>Ascomycota</taxon>
        <taxon>Pezizomycotina</taxon>
        <taxon>Eurotiomycetes</taxon>
        <taxon>Eurotiomycetidae</taxon>
        <taxon>Eurotiales</taxon>
        <taxon>Aspergillaceae</taxon>
        <taxon>Aspergillus</taxon>
        <taxon>Aspergillus subgen. Cremei</taxon>
    </lineage>
</organism>
<keyword evidence="7" id="KW-1185">Reference proteome</keyword>
<dbReference type="SUPFAM" id="SSF64182">
    <property type="entry name" value="DHH phosphoesterases"/>
    <property type="match status" value="1"/>
</dbReference>
<gene>
    <name evidence="6" type="ORF">ASPWEDRAFT_601047</name>
</gene>
<dbReference type="InterPro" id="IPR038222">
    <property type="entry name" value="DHHA2_dom_sf"/>
</dbReference>
<dbReference type="GeneID" id="63754345"/>
<sequence>MSCNHSSRSLLQFLKQARHAHLQFISGALPRADSPIYVVGNPSVDLDSMISAIVYAYFAHNRLPLDYPRPHVPLINLSNVPSGPELRRLRPEFVKALWHCTNNPFASEGEGWDDTPESAGKMLHDHIITVEDFAKHLQQLNEAQLRRDADATLVDWNALTIQSSDGQRGKGSLNDLPTVDFSVVGCIDHHVNEDFLPSAESLPAHQPLVVQPAGSCTSLVVNTLESLGLWQNNHTGDPLSQKDAGKPIQEAQVAKLALAAILIDTSNLTDKSKVTESDTNAVSFLQPKIDSFPFIECNQETYYNQVFTTKQNSLDLLTVHEILGRDFKCWTENLPQSKGGKPVNIGFCSTVKSIPWIVQKADGNPQSFLDSLYAFSTDQELDIAVVMTAFTCPAGDNDSKDRFCRELLICAPHGGPVIEALESFVAQAASKLGLEDWVSLDIDLGTDGNQAVKSTLNNDAPAWKRVWVQTNVTQSRKQVAPLLRGAVSACE</sequence>
<dbReference type="AlphaFoldDB" id="A0A1L9RDN4"/>
<dbReference type="Pfam" id="PF01368">
    <property type="entry name" value="DHH"/>
    <property type="match status" value="1"/>
</dbReference>
<feature type="domain" description="DHHA2" evidence="5">
    <location>
        <begin position="303"/>
        <end position="487"/>
    </location>
</feature>
<dbReference type="SMART" id="SM01131">
    <property type="entry name" value="DHHA2"/>
    <property type="match status" value="1"/>
</dbReference>
<dbReference type="VEuPathDB" id="FungiDB:ASPWEDRAFT_601047"/>
<dbReference type="PANTHER" id="PTHR12112:SF39">
    <property type="entry name" value="EG:152A3.5 PROTEIN (FBGN0003116_PN PROTEIN)"/>
    <property type="match status" value="1"/>
</dbReference>
<evidence type="ECO:0000259" key="5">
    <source>
        <dbReference type="SMART" id="SM01131"/>
    </source>
</evidence>
<dbReference type="FunFam" id="3.90.1640.10:FF:000006">
    <property type="entry name" value="Exopolyphosphatase, putative"/>
    <property type="match status" value="1"/>
</dbReference>
<protein>
    <recommendedName>
        <fullName evidence="5">DHHA2 domain-containing protein</fullName>
    </recommendedName>
</protein>